<evidence type="ECO:0000313" key="3">
    <source>
        <dbReference type="Proteomes" id="UP001607302"/>
    </source>
</evidence>
<dbReference type="Proteomes" id="UP001607302">
    <property type="component" value="Unassembled WGS sequence"/>
</dbReference>
<dbReference type="AlphaFoldDB" id="A0ABD2BSC6"/>
<gene>
    <name evidence="2" type="ORF">V1478_002780</name>
</gene>
<organism evidence="2 3">
    <name type="scientific">Vespula squamosa</name>
    <name type="common">Southern yellow jacket</name>
    <name type="synonym">Wasp</name>
    <dbReference type="NCBI Taxonomy" id="30214"/>
    <lineage>
        <taxon>Eukaryota</taxon>
        <taxon>Metazoa</taxon>
        <taxon>Ecdysozoa</taxon>
        <taxon>Arthropoda</taxon>
        <taxon>Hexapoda</taxon>
        <taxon>Insecta</taxon>
        <taxon>Pterygota</taxon>
        <taxon>Neoptera</taxon>
        <taxon>Endopterygota</taxon>
        <taxon>Hymenoptera</taxon>
        <taxon>Apocrita</taxon>
        <taxon>Aculeata</taxon>
        <taxon>Vespoidea</taxon>
        <taxon>Vespidae</taxon>
        <taxon>Vespinae</taxon>
        <taxon>Vespula</taxon>
    </lineage>
</organism>
<dbReference type="EMBL" id="JAUDFV010000061">
    <property type="protein sequence ID" value="KAL2735679.1"/>
    <property type="molecule type" value="Genomic_DNA"/>
</dbReference>
<keyword evidence="1" id="KW-0472">Membrane</keyword>
<keyword evidence="3" id="KW-1185">Reference proteome</keyword>
<sequence>MIATGRVRQMILRHYRLIRLLDFVAELVYFLLAFIARCNIRNGPSNGLRVTSQTHYLVS</sequence>
<feature type="transmembrane region" description="Helical" evidence="1">
    <location>
        <begin position="20"/>
        <end position="36"/>
    </location>
</feature>
<accession>A0ABD2BSC6</accession>
<reference evidence="2 3" key="1">
    <citation type="journal article" date="2024" name="Ann. Entomol. Soc. Am.">
        <title>Genomic analyses of the southern and eastern yellowjacket wasps (Hymenoptera: Vespidae) reveal evolutionary signatures of social life.</title>
        <authorList>
            <person name="Catto M.A."/>
            <person name="Caine P.B."/>
            <person name="Orr S.E."/>
            <person name="Hunt B.G."/>
            <person name="Goodisman M.A.D."/>
        </authorList>
    </citation>
    <scope>NUCLEOTIDE SEQUENCE [LARGE SCALE GENOMIC DNA]</scope>
    <source>
        <strain evidence="2">233</strain>
        <tissue evidence="2">Head and thorax</tissue>
    </source>
</reference>
<name>A0ABD2BSC6_VESSQ</name>
<evidence type="ECO:0000256" key="1">
    <source>
        <dbReference type="SAM" id="Phobius"/>
    </source>
</evidence>
<comment type="caution">
    <text evidence="2">The sequence shown here is derived from an EMBL/GenBank/DDBJ whole genome shotgun (WGS) entry which is preliminary data.</text>
</comment>
<proteinExistence type="predicted"/>
<protein>
    <submittedName>
        <fullName evidence="2">Uncharacterized protein</fullName>
    </submittedName>
</protein>
<keyword evidence="1" id="KW-0812">Transmembrane</keyword>
<keyword evidence="1" id="KW-1133">Transmembrane helix</keyword>
<evidence type="ECO:0000313" key="2">
    <source>
        <dbReference type="EMBL" id="KAL2735679.1"/>
    </source>
</evidence>